<comment type="caution">
    <text evidence="2">The sequence shown here is derived from an EMBL/GenBank/DDBJ whole genome shotgun (WGS) entry which is preliminary data.</text>
</comment>
<dbReference type="RefSeq" id="WP_387894340.1">
    <property type="nucleotide sequence ID" value="NZ_JBIAPK010000002.1"/>
</dbReference>
<gene>
    <name evidence="2" type="ORF">ACFYWW_06145</name>
</gene>
<protein>
    <submittedName>
        <fullName evidence="2">Uncharacterized protein</fullName>
    </submittedName>
</protein>
<evidence type="ECO:0000313" key="2">
    <source>
        <dbReference type="EMBL" id="MFF3338307.1"/>
    </source>
</evidence>
<sequence>MHAYNNSRQTIANPAYGPVLWRDEPADELFPDHLGRKDGGGGDVTKPEKQAGTGSAFHPTRHATRG</sequence>
<feature type="compositionally biased region" description="Basic and acidic residues" evidence="1">
    <location>
        <begin position="30"/>
        <end position="49"/>
    </location>
</feature>
<dbReference type="EMBL" id="JBIAPK010000002">
    <property type="protein sequence ID" value="MFF3338307.1"/>
    <property type="molecule type" value="Genomic_DNA"/>
</dbReference>
<reference evidence="2 3" key="1">
    <citation type="submission" date="2024-10" db="EMBL/GenBank/DDBJ databases">
        <title>The Natural Products Discovery Center: Release of the First 8490 Sequenced Strains for Exploring Actinobacteria Biosynthetic Diversity.</title>
        <authorList>
            <person name="Kalkreuter E."/>
            <person name="Kautsar S.A."/>
            <person name="Yang D."/>
            <person name="Bader C.D."/>
            <person name="Teijaro C.N."/>
            <person name="Fluegel L."/>
            <person name="Davis C.M."/>
            <person name="Simpson J.R."/>
            <person name="Lauterbach L."/>
            <person name="Steele A.D."/>
            <person name="Gui C."/>
            <person name="Meng S."/>
            <person name="Li G."/>
            <person name="Viehrig K."/>
            <person name="Ye F."/>
            <person name="Su P."/>
            <person name="Kiefer A.F."/>
            <person name="Nichols A."/>
            <person name="Cepeda A.J."/>
            <person name="Yan W."/>
            <person name="Fan B."/>
            <person name="Jiang Y."/>
            <person name="Adhikari A."/>
            <person name="Zheng C.-J."/>
            <person name="Schuster L."/>
            <person name="Cowan T.M."/>
            <person name="Smanski M.J."/>
            <person name="Chevrette M.G."/>
            <person name="De Carvalho L.P.S."/>
            <person name="Shen B."/>
        </authorList>
    </citation>
    <scope>NUCLEOTIDE SEQUENCE [LARGE SCALE GENOMIC DNA]</scope>
    <source>
        <strain evidence="2 3">NPDC003029</strain>
    </source>
</reference>
<accession>A0ABW6RAR0</accession>
<keyword evidence="3" id="KW-1185">Reference proteome</keyword>
<feature type="region of interest" description="Disordered" evidence="1">
    <location>
        <begin position="29"/>
        <end position="66"/>
    </location>
</feature>
<proteinExistence type="predicted"/>
<dbReference type="Proteomes" id="UP001601976">
    <property type="component" value="Unassembled WGS sequence"/>
</dbReference>
<organism evidence="2 3">
    <name type="scientific">Streptomyces flavidovirens</name>
    <dbReference type="NCBI Taxonomy" id="67298"/>
    <lineage>
        <taxon>Bacteria</taxon>
        <taxon>Bacillati</taxon>
        <taxon>Actinomycetota</taxon>
        <taxon>Actinomycetes</taxon>
        <taxon>Kitasatosporales</taxon>
        <taxon>Streptomycetaceae</taxon>
        <taxon>Streptomyces</taxon>
    </lineage>
</organism>
<evidence type="ECO:0000256" key="1">
    <source>
        <dbReference type="SAM" id="MobiDB-lite"/>
    </source>
</evidence>
<name>A0ABW6RAR0_9ACTN</name>
<evidence type="ECO:0000313" key="3">
    <source>
        <dbReference type="Proteomes" id="UP001601976"/>
    </source>
</evidence>